<comment type="caution">
    <text evidence="2">The sequence shown here is derived from an EMBL/GenBank/DDBJ whole genome shotgun (WGS) entry which is preliminary data.</text>
</comment>
<gene>
    <name evidence="2" type="ORF">ECRASSUSDP1_LOCUS23705</name>
</gene>
<keyword evidence="1" id="KW-0472">Membrane</keyword>
<dbReference type="AlphaFoldDB" id="A0AAD2D748"/>
<protein>
    <submittedName>
        <fullName evidence="2">Uncharacterized protein</fullName>
    </submittedName>
</protein>
<feature type="transmembrane region" description="Helical" evidence="1">
    <location>
        <begin position="12"/>
        <end position="32"/>
    </location>
</feature>
<evidence type="ECO:0000313" key="3">
    <source>
        <dbReference type="Proteomes" id="UP001295684"/>
    </source>
</evidence>
<evidence type="ECO:0000256" key="1">
    <source>
        <dbReference type="SAM" id="Phobius"/>
    </source>
</evidence>
<feature type="transmembrane region" description="Helical" evidence="1">
    <location>
        <begin position="106"/>
        <end position="125"/>
    </location>
</feature>
<dbReference type="EMBL" id="CAMPGE010024390">
    <property type="protein sequence ID" value="CAI2382235.1"/>
    <property type="molecule type" value="Genomic_DNA"/>
</dbReference>
<proteinExistence type="predicted"/>
<name>A0AAD2D748_EUPCR</name>
<evidence type="ECO:0000313" key="2">
    <source>
        <dbReference type="EMBL" id="CAI2382235.1"/>
    </source>
</evidence>
<feature type="transmembrane region" description="Helical" evidence="1">
    <location>
        <begin position="72"/>
        <end position="94"/>
    </location>
</feature>
<reference evidence="2" key="1">
    <citation type="submission" date="2023-07" db="EMBL/GenBank/DDBJ databases">
        <authorList>
            <consortium name="AG Swart"/>
            <person name="Singh M."/>
            <person name="Singh A."/>
            <person name="Seah K."/>
            <person name="Emmerich C."/>
        </authorList>
    </citation>
    <scope>NUCLEOTIDE SEQUENCE</scope>
    <source>
        <strain evidence="2">DP1</strain>
    </source>
</reference>
<keyword evidence="3" id="KW-1185">Reference proteome</keyword>
<feature type="transmembrane region" description="Helical" evidence="1">
    <location>
        <begin position="39"/>
        <end position="60"/>
    </location>
</feature>
<dbReference type="Proteomes" id="UP001295684">
    <property type="component" value="Unassembled WGS sequence"/>
</dbReference>
<keyword evidence="1" id="KW-1133">Transmembrane helix</keyword>
<accession>A0AAD2D748</accession>
<organism evidence="2 3">
    <name type="scientific">Euplotes crassus</name>
    <dbReference type="NCBI Taxonomy" id="5936"/>
    <lineage>
        <taxon>Eukaryota</taxon>
        <taxon>Sar</taxon>
        <taxon>Alveolata</taxon>
        <taxon>Ciliophora</taxon>
        <taxon>Intramacronucleata</taxon>
        <taxon>Spirotrichea</taxon>
        <taxon>Hypotrichia</taxon>
        <taxon>Euplotida</taxon>
        <taxon>Euplotidae</taxon>
        <taxon>Moneuplotes</taxon>
    </lineage>
</organism>
<keyword evidence="1" id="KW-0812">Transmembrane</keyword>
<sequence>MTEYPDIPTEPNQALLCINFLLIIAMVGNFVYMLKTLPLIETLLPAHLVIILPSVLYHLFPDLRSNIWYSLVSHLLCIMTLLIVAAGIAFYIWFDDGQLRKVVKYFGLQIFLPASVMAISLLLLMDYGHSPVLYSVPTLDKNGEVIGFVSNQFIQKAGENTIYSFQGNLSSPSFQQI</sequence>